<evidence type="ECO:0000313" key="1">
    <source>
        <dbReference type="EMBL" id="BDS07645.1"/>
    </source>
</evidence>
<proteinExistence type="predicted"/>
<dbReference type="PANTHER" id="PTHR12526:SF626">
    <property type="entry name" value="GLL4300 PROTEIN"/>
    <property type="match status" value="1"/>
</dbReference>
<dbReference type="AlphaFoldDB" id="A0AAT9FNQ2"/>
<name>A0AAT9FNQ2_9BACT</name>
<dbReference type="SUPFAM" id="SSF53756">
    <property type="entry name" value="UDP-Glycosyltransferase/glycogen phosphorylase"/>
    <property type="match status" value="1"/>
</dbReference>
<reference evidence="1" key="1">
    <citation type="submission" date="2024-07" db="EMBL/GenBank/DDBJ databases">
        <title>Complete genome sequence of Verrucomicrobiaceae bacterium NT6N.</title>
        <authorList>
            <person name="Huang C."/>
            <person name="Takami H."/>
            <person name="Hamasaki K."/>
        </authorList>
    </citation>
    <scope>NUCLEOTIDE SEQUENCE</scope>
    <source>
        <strain evidence="1">NT6N</strain>
    </source>
</reference>
<dbReference type="PANTHER" id="PTHR12526">
    <property type="entry name" value="GLYCOSYLTRANSFERASE"/>
    <property type="match status" value="1"/>
</dbReference>
<dbReference type="Gene3D" id="3.40.50.2000">
    <property type="entry name" value="Glycogen Phosphorylase B"/>
    <property type="match status" value="2"/>
</dbReference>
<dbReference type="KEGG" id="osu:NT6N_26850"/>
<evidence type="ECO:0008006" key="2">
    <source>
        <dbReference type="Google" id="ProtNLM"/>
    </source>
</evidence>
<accession>A0AAT9FNQ2</accession>
<dbReference type="EMBL" id="AP026866">
    <property type="protein sequence ID" value="BDS07645.1"/>
    <property type="molecule type" value="Genomic_DNA"/>
</dbReference>
<dbReference type="Pfam" id="PF13692">
    <property type="entry name" value="Glyco_trans_1_4"/>
    <property type="match status" value="1"/>
</dbReference>
<organism evidence="1">
    <name type="scientific">Oceaniferula spumae</name>
    <dbReference type="NCBI Taxonomy" id="2979115"/>
    <lineage>
        <taxon>Bacteria</taxon>
        <taxon>Pseudomonadati</taxon>
        <taxon>Verrucomicrobiota</taxon>
        <taxon>Verrucomicrobiia</taxon>
        <taxon>Verrucomicrobiales</taxon>
        <taxon>Verrucomicrobiaceae</taxon>
        <taxon>Oceaniferula</taxon>
    </lineage>
</organism>
<protein>
    <recommendedName>
        <fullName evidence="2">Glycosyltransferase</fullName>
    </recommendedName>
</protein>
<gene>
    <name evidence="1" type="ORF">NT6N_26850</name>
</gene>
<sequence length="328" mass="36515">MGMETFTGQKLPANGDIIHLHGLTGWIGLRGLESLIPEGSRVFWTTHDLWPLSGGCIIYSGCNEFRNHCRSCPILKTGTKQWAQHELRLKFGFVKSKHILPIANSRWMAHKNEESKVFSEVGKDEYTIVHPIIDAAYFDHHITDIRASFQIAPGKHVLALGARAVTDRFKGIPEFLTAFAKREKLASNCVILLFGDGEIELPSNLDVRPMGRLESASELAEVYFTSDVFVSPSSMETFGMAIAEAQACGTPIVAFDVGGVHDAVSDECAGYLVPDRDWEKLLDAVERALKKQAVNGGRWRVNRDWARDRFDGSVIAKRQLEVYKPGSK</sequence>